<proteinExistence type="predicted"/>
<accession>E8QWA9</accession>
<feature type="region of interest" description="Disordered" evidence="1">
    <location>
        <begin position="138"/>
        <end position="260"/>
    </location>
</feature>
<dbReference type="eggNOG" id="ENOG5032TWW">
    <property type="taxonomic scope" value="Bacteria"/>
</dbReference>
<protein>
    <submittedName>
        <fullName evidence="2">Uncharacterized protein</fullName>
    </submittedName>
</protein>
<dbReference type="Proteomes" id="UP000008631">
    <property type="component" value="Chromosome"/>
</dbReference>
<gene>
    <name evidence="2" type="ordered locus">Isop_0199</name>
</gene>
<evidence type="ECO:0000313" key="2">
    <source>
        <dbReference type="EMBL" id="ADV60796.1"/>
    </source>
</evidence>
<dbReference type="InParanoid" id="E8QWA9"/>
<dbReference type="HOGENOM" id="CLU_372910_0_0_0"/>
<keyword evidence="3" id="KW-1185">Reference proteome</keyword>
<feature type="compositionally biased region" description="Low complexity" evidence="1">
    <location>
        <begin position="210"/>
        <end position="223"/>
    </location>
</feature>
<feature type="compositionally biased region" description="Acidic residues" evidence="1">
    <location>
        <begin position="246"/>
        <end position="255"/>
    </location>
</feature>
<dbReference type="AlphaFoldDB" id="E8QWA9"/>
<feature type="compositionally biased region" description="Basic and acidic residues" evidence="1">
    <location>
        <begin position="224"/>
        <end position="241"/>
    </location>
</feature>
<sequence>MNRHLFGSHWGRCSVIVLLTATTWSPRTLSADDPRPTSPPTANPATSAESNERALDARIDQARALLKRDRPEQAARLLEPHLLEWAQLDPTQRIALVNELRACYRGAIQQHRLAGRSHKVDEFEEGLEMLAKLRVAATRQVAPRSSSTRDSATKPNEGRNGLEPPKSPLHDSNLNGLFTDLPTPPTPLEADEPPHPLNRQPRGGEAGNRSLDPPSSPSDPASSDTKRDHVDVFKDEDKAKGGIDTGAEELAEESDSLGGGGIDLRDLVAALPELDSIDRPPADSQIQPTAGEASPRKDAADASNAPMTPIENQGVAPARKQPAAEGVSSPANQSPLIRLREADAAFEAKDYDRAGRIYAELAALNALPKSHHPHWGYCRWRAISQRIQAGPTSSREWDAIDAEIESVNRLCPEHWFGEYLRNLADEQRGRVGVPGATPRDERVRPAGAIPSPSPSVRNGSARVPLQSQTTLDWDDNANSRVREPVDSGRPGRPVGGWKLWESTNFRIIHRLEEERVRALTIRAETIRAEAFAWWSNTTPTRWLPRCDIFLHPNADSLRQAAGQALDAQAPGISRVDLNGGRVVARTIHLRTDVDRWSERVLPREIAQVVISDLFPTADPPPWGREGLAALFEPSASRERLATEAAIMARRGRLWPIDRILAVADPATLTPLEWVEFRIQAATLVRHLVETRGQDALIQFLRASRTGSVESHLRELLGFEDLAALERSWVTVLGEGTDASSPRSQD</sequence>
<evidence type="ECO:0000313" key="3">
    <source>
        <dbReference type="Proteomes" id="UP000008631"/>
    </source>
</evidence>
<feature type="region of interest" description="Disordered" evidence="1">
    <location>
        <begin position="27"/>
        <end position="53"/>
    </location>
</feature>
<feature type="compositionally biased region" description="Polar residues" evidence="1">
    <location>
        <begin position="143"/>
        <end position="154"/>
    </location>
</feature>
<dbReference type="KEGG" id="ipa:Isop_0199"/>
<organism evidence="2 3">
    <name type="scientific">Isosphaera pallida (strain ATCC 43644 / DSM 9630 / IS1B)</name>
    <dbReference type="NCBI Taxonomy" id="575540"/>
    <lineage>
        <taxon>Bacteria</taxon>
        <taxon>Pseudomonadati</taxon>
        <taxon>Planctomycetota</taxon>
        <taxon>Planctomycetia</taxon>
        <taxon>Isosphaerales</taxon>
        <taxon>Isosphaeraceae</taxon>
        <taxon>Isosphaera</taxon>
    </lineage>
</organism>
<feature type="region of interest" description="Disordered" evidence="1">
    <location>
        <begin position="276"/>
        <end position="335"/>
    </location>
</feature>
<dbReference type="RefSeq" id="WP_013563085.1">
    <property type="nucleotide sequence ID" value="NC_014962.1"/>
</dbReference>
<feature type="region of interest" description="Disordered" evidence="1">
    <location>
        <begin position="433"/>
        <end position="489"/>
    </location>
</feature>
<evidence type="ECO:0000256" key="1">
    <source>
        <dbReference type="SAM" id="MobiDB-lite"/>
    </source>
</evidence>
<reference evidence="2 3" key="2">
    <citation type="journal article" date="2011" name="Stand. Genomic Sci.">
        <title>Complete genome sequence of Isosphaera pallida type strain (IS1B).</title>
        <authorList>
            <consortium name="US DOE Joint Genome Institute (JGI-PGF)"/>
            <person name="Goker M."/>
            <person name="Cleland D."/>
            <person name="Saunders E."/>
            <person name="Lapidus A."/>
            <person name="Nolan M."/>
            <person name="Lucas S."/>
            <person name="Hammon N."/>
            <person name="Deshpande S."/>
            <person name="Cheng J.F."/>
            <person name="Tapia R."/>
            <person name="Han C."/>
            <person name="Goodwin L."/>
            <person name="Pitluck S."/>
            <person name="Liolios K."/>
            <person name="Pagani I."/>
            <person name="Ivanova N."/>
            <person name="Mavromatis K."/>
            <person name="Pati A."/>
            <person name="Chen A."/>
            <person name="Palaniappan K."/>
            <person name="Land M."/>
            <person name="Hauser L."/>
            <person name="Chang Y.J."/>
            <person name="Jeffries C.D."/>
            <person name="Detter J.C."/>
            <person name="Beck B."/>
            <person name="Woyke T."/>
            <person name="Bristow J."/>
            <person name="Eisen J.A."/>
            <person name="Markowitz V."/>
            <person name="Hugenholtz P."/>
            <person name="Kyrpides N.C."/>
            <person name="Klenk H.P."/>
        </authorList>
    </citation>
    <scope>NUCLEOTIDE SEQUENCE [LARGE SCALE GENOMIC DNA]</scope>
    <source>
        <strain evidence="3">ATCC 43644 / DSM 9630 / IS1B</strain>
    </source>
</reference>
<name>E8QWA9_ISOPI</name>
<reference key="1">
    <citation type="submission" date="2010-11" db="EMBL/GenBank/DDBJ databases">
        <title>The complete sequence of chromosome of Isophaera pallida ATCC 43644.</title>
        <authorList>
            <consortium name="US DOE Joint Genome Institute (JGI-PGF)"/>
            <person name="Lucas S."/>
            <person name="Copeland A."/>
            <person name="Lapidus A."/>
            <person name="Bruce D."/>
            <person name="Goodwin L."/>
            <person name="Pitluck S."/>
            <person name="Kyrpides N."/>
            <person name="Mavromatis K."/>
            <person name="Pagani I."/>
            <person name="Ivanova N."/>
            <person name="Saunders E."/>
            <person name="Brettin T."/>
            <person name="Detter J.C."/>
            <person name="Han C."/>
            <person name="Tapia R."/>
            <person name="Land M."/>
            <person name="Hauser L."/>
            <person name="Markowitz V."/>
            <person name="Cheng J.-F."/>
            <person name="Hugenholtz P."/>
            <person name="Woyke T."/>
            <person name="Wu D."/>
            <person name="Eisen J.A."/>
        </authorList>
    </citation>
    <scope>NUCLEOTIDE SEQUENCE</scope>
    <source>
        <strain>ATCC 43644</strain>
    </source>
</reference>
<feature type="compositionally biased region" description="Polar residues" evidence="1">
    <location>
        <begin position="465"/>
        <end position="479"/>
    </location>
</feature>
<dbReference type="EMBL" id="CP002353">
    <property type="protein sequence ID" value="ADV60796.1"/>
    <property type="molecule type" value="Genomic_DNA"/>
</dbReference>